<keyword evidence="3" id="KW-1185">Reference proteome</keyword>
<dbReference type="EMBL" id="CP110435">
    <property type="protein sequence ID" value="WAQ91878.1"/>
    <property type="molecule type" value="Genomic_DNA"/>
</dbReference>
<proteinExistence type="predicted"/>
<name>A0ABY7D434_9BASI</name>
<dbReference type="RefSeq" id="XP_053027433.1">
    <property type="nucleotide sequence ID" value="XM_053163460.1"/>
</dbReference>
<dbReference type="GeneID" id="77804355"/>
<dbReference type="Proteomes" id="UP001164743">
    <property type="component" value="Chromosome 15A"/>
</dbReference>
<feature type="signal peptide" evidence="1">
    <location>
        <begin position="1"/>
        <end position="18"/>
    </location>
</feature>
<evidence type="ECO:0000313" key="2">
    <source>
        <dbReference type="EMBL" id="WAQ91878.1"/>
    </source>
</evidence>
<protein>
    <recommendedName>
        <fullName evidence="4">Dolichyl-diphosphooligosaccharide--protein glycosyltransferase subunit 1</fullName>
    </recommendedName>
</protein>
<evidence type="ECO:0000256" key="1">
    <source>
        <dbReference type="SAM" id="SignalP"/>
    </source>
</evidence>
<feature type="chain" id="PRO_5047273372" description="Dolichyl-diphosphooligosaccharide--protein glycosyltransferase subunit 1" evidence="1">
    <location>
        <begin position="19"/>
        <end position="157"/>
    </location>
</feature>
<organism evidence="2 3">
    <name type="scientific">Puccinia triticina</name>
    <dbReference type="NCBI Taxonomy" id="208348"/>
    <lineage>
        <taxon>Eukaryota</taxon>
        <taxon>Fungi</taxon>
        <taxon>Dikarya</taxon>
        <taxon>Basidiomycota</taxon>
        <taxon>Pucciniomycotina</taxon>
        <taxon>Pucciniomycetes</taxon>
        <taxon>Pucciniales</taxon>
        <taxon>Pucciniaceae</taxon>
        <taxon>Puccinia</taxon>
    </lineage>
</organism>
<reference evidence="2" key="1">
    <citation type="submission" date="2022-10" db="EMBL/GenBank/DDBJ databases">
        <title>Puccinia triticina Genome sequencing and assembly.</title>
        <authorList>
            <person name="Li C."/>
        </authorList>
    </citation>
    <scope>NUCLEOTIDE SEQUENCE</scope>
    <source>
        <strain evidence="2">Pt15</strain>
    </source>
</reference>
<evidence type="ECO:0008006" key="4">
    <source>
        <dbReference type="Google" id="ProtNLM"/>
    </source>
</evidence>
<keyword evidence="1" id="KW-0732">Signal</keyword>
<accession>A0ABY7D434</accession>
<gene>
    <name evidence="2" type="ORF">PtA15_15A270</name>
</gene>
<sequence>MKTAGIWFISLLIHGLVGNPDKVTEITLEHFSLRPIHEDQVYSFTYEMKPTVVGGVEWGSTTRSLTVSTLVGKAKGRPDRIVLRNTGEKPLQYWLKLPKTDEWTPVQTLPVLEKHHLHPDIQEVQINVRELLTEPGQVQLPPNPPLSTYAGWSGFEF</sequence>
<evidence type="ECO:0000313" key="3">
    <source>
        <dbReference type="Proteomes" id="UP001164743"/>
    </source>
</evidence>